<accession>W0EDP7</accession>
<dbReference type="HOGENOM" id="CLU_1977933_0_0_9"/>
<dbReference type="RefSeq" id="WP_006716155.1">
    <property type="nucleotide sequence ID" value="NZ_CP007032.1"/>
</dbReference>
<reference evidence="1 2" key="1">
    <citation type="submission" date="2013-12" db="EMBL/GenBank/DDBJ databases">
        <authorList>
            <consortium name="DOE Joint Genome Institute"/>
            <person name="Smidt H."/>
            <person name="Huntemann M."/>
            <person name="Han J."/>
            <person name="Chen A."/>
            <person name="Kyrpides N."/>
            <person name="Mavromatis K."/>
            <person name="Markowitz V."/>
            <person name="Palaniappan K."/>
            <person name="Ivanova N."/>
            <person name="Schaumberg A."/>
            <person name="Pati A."/>
            <person name="Liolios K."/>
            <person name="Nordberg H.P."/>
            <person name="Cantor M.N."/>
            <person name="Hua S.X."/>
            <person name="Woyke T."/>
        </authorList>
    </citation>
    <scope>NUCLEOTIDE SEQUENCE [LARGE SCALE GENOMIC DNA]</scope>
    <source>
        <strain evidence="2">DSM 15288</strain>
    </source>
</reference>
<dbReference type="Proteomes" id="UP000010847">
    <property type="component" value="Chromosome"/>
</dbReference>
<name>W0EDP7_9FIRM</name>
<keyword evidence="2" id="KW-1185">Reference proteome</keyword>
<dbReference type="AlphaFoldDB" id="W0EDP7"/>
<evidence type="ECO:0000313" key="2">
    <source>
        <dbReference type="Proteomes" id="UP000010847"/>
    </source>
</evidence>
<evidence type="ECO:0000313" key="1">
    <source>
        <dbReference type="EMBL" id="AHF07319.1"/>
    </source>
</evidence>
<dbReference type="EMBL" id="CP007032">
    <property type="protein sequence ID" value="AHF07319.1"/>
    <property type="molecule type" value="Genomic_DNA"/>
</dbReference>
<protein>
    <submittedName>
        <fullName evidence="1">Uncharacterized protein</fullName>
    </submittedName>
</protein>
<dbReference type="KEGG" id="dmt:DESME_09980"/>
<proteinExistence type="predicted"/>
<sequence length="126" mass="14184">MSSGIFGPRAPSYPLPSYFNQPYRSPYGHSSHVPYTSPTYSRPVYPQQFTEVPQSYATFPYQSLPVRLVYPENPPYFSNSVYSPVSQYSKGISEQGLETILIAILVLVSLDLVFVRPLKKLSVSEP</sequence>
<gene>
    <name evidence="1" type="ORF">DESME_09980</name>
</gene>
<organism evidence="1 2">
    <name type="scientific">Desulfitobacterium metallireducens DSM 15288</name>
    <dbReference type="NCBI Taxonomy" id="871968"/>
    <lineage>
        <taxon>Bacteria</taxon>
        <taxon>Bacillati</taxon>
        <taxon>Bacillota</taxon>
        <taxon>Clostridia</taxon>
        <taxon>Eubacteriales</taxon>
        <taxon>Desulfitobacteriaceae</taxon>
        <taxon>Desulfitobacterium</taxon>
    </lineage>
</organism>